<dbReference type="InterPro" id="IPR052929">
    <property type="entry name" value="RNase_H-like_EbsB-rel"/>
</dbReference>
<dbReference type="SUPFAM" id="SSF53098">
    <property type="entry name" value="Ribonuclease H-like"/>
    <property type="match status" value="1"/>
</dbReference>
<reference evidence="2 3" key="1">
    <citation type="journal article" date="2010" name="Nature">
        <title>Genome sequencing and analysis of the model grass Brachypodium distachyon.</title>
        <authorList>
            <consortium name="International Brachypodium Initiative"/>
        </authorList>
    </citation>
    <scope>NUCLEOTIDE SEQUENCE [LARGE SCALE GENOMIC DNA]</scope>
    <source>
        <strain evidence="2 3">Bd21</strain>
    </source>
</reference>
<dbReference type="CDD" id="cd06222">
    <property type="entry name" value="RNase_H_like"/>
    <property type="match status" value="1"/>
</dbReference>
<feature type="domain" description="RNase H type-1" evidence="1">
    <location>
        <begin position="83"/>
        <end position="180"/>
    </location>
</feature>
<accession>A0A0Q3JYU8</accession>
<dbReference type="PANTHER" id="PTHR47074">
    <property type="entry name" value="BNAC02G40300D PROTEIN"/>
    <property type="match status" value="1"/>
</dbReference>
<dbReference type="InterPro" id="IPR036397">
    <property type="entry name" value="RNaseH_sf"/>
</dbReference>
<evidence type="ECO:0000259" key="1">
    <source>
        <dbReference type="Pfam" id="PF13456"/>
    </source>
</evidence>
<reference evidence="3" key="3">
    <citation type="submission" date="2018-08" db="UniProtKB">
        <authorList>
            <consortium name="EnsemblPlants"/>
        </authorList>
    </citation>
    <scope>IDENTIFICATION</scope>
    <source>
        <strain evidence="3">cv. Bd21</strain>
    </source>
</reference>
<evidence type="ECO:0000313" key="2">
    <source>
        <dbReference type="EMBL" id="KQK03673.1"/>
    </source>
</evidence>
<dbReference type="AlphaFoldDB" id="A0A0Q3JYU8"/>
<reference evidence="2" key="2">
    <citation type="submission" date="2017-06" db="EMBL/GenBank/DDBJ databases">
        <title>WGS assembly of Brachypodium distachyon.</title>
        <authorList>
            <consortium name="The International Brachypodium Initiative"/>
            <person name="Lucas S."/>
            <person name="Harmon-Smith M."/>
            <person name="Lail K."/>
            <person name="Tice H."/>
            <person name="Grimwood J."/>
            <person name="Bruce D."/>
            <person name="Barry K."/>
            <person name="Shu S."/>
            <person name="Lindquist E."/>
            <person name="Wang M."/>
            <person name="Pitluck S."/>
            <person name="Vogel J.P."/>
            <person name="Garvin D.F."/>
            <person name="Mockler T.C."/>
            <person name="Schmutz J."/>
            <person name="Rokhsar D."/>
            <person name="Bevan M.W."/>
        </authorList>
    </citation>
    <scope>NUCLEOTIDE SEQUENCE</scope>
    <source>
        <strain evidence="2">Bd21</strain>
    </source>
</reference>
<dbReference type="Proteomes" id="UP000008810">
    <property type="component" value="Chromosome 2"/>
</dbReference>
<dbReference type="Gene3D" id="3.30.420.10">
    <property type="entry name" value="Ribonuclease H-like superfamily/Ribonuclease H"/>
    <property type="match status" value="1"/>
</dbReference>
<name>A0A0Q3JYU8_BRADI</name>
<proteinExistence type="predicted"/>
<sequence>MFLWRRCWHLRNDIIFSKGDASVTASAHFLFNYEEAMNSTKGRPLLPDLKGKQAIGAPSCSSVISVPKTSKWELPDTGWAKLNIDASFIQSSGAAAWGGVLRDDRGGVIASGWDIITNCQSAEMAEGVACFEGIKFARSCSSRPIIVESDCQSLIQTLADPASPRSLLRPVIEEIQQLIPFDPASGTLLRGICWQGSEEVSKELCDLVRRFSERHKRLKAHGEIFQSLAVDVWCFILHWQCCYET</sequence>
<evidence type="ECO:0000313" key="4">
    <source>
        <dbReference type="Proteomes" id="UP000008810"/>
    </source>
</evidence>
<dbReference type="EMBL" id="CM000881">
    <property type="protein sequence ID" value="KQK03673.1"/>
    <property type="molecule type" value="Genomic_DNA"/>
</dbReference>
<dbReference type="GO" id="GO:0004523">
    <property type="term" value="F:RNA-DNA hybrid ribonuclease activity"/>
    <property type="evidence" value="ECO:0007669"/>
    <property type="project" value="InterPro"/>
</dbReference>
<keyword evidence="4" id="KW-1185">Reference proteome</keyword>
<dbReference type="InterPro" id="IPR044730">
    <property type="entry name" value="RNase_H-like_dom_plant"/>
</dbReference>
<dbReference type="OrthoDB" id="690769at2759"/>
<dbReference type="Gramene" id="KQK03673">
    <property type="protein sequence ID" value="KQK03673"/>
    <property type="gene ID" value="BRADI_2g09225v3"/>
</dbReference>
<dbReference type="InParanoid" id="A0A0Q3JYU8"/>
<dbReference type="PANTHER" id="PTHR47074:SF11">
    <property type="entry name" value="REVERSE TRANSCRIPTASE-LIKE PROTEIN"/>
    <property type="match status" value="1"/>
</dbReference>
<dbReference type="GO" id="GO:0003676">
    <property type="term" value="F:nucleic acid binding"/>
    <property type="evidence" value="ECO:0007669"/>
    <property type="project" value="InterPro"/>
</dbReference>
<dbReference type="InterPro" id="IPR002156">
    <property type="entry name" value="RNaseH_domain"/>
</dbReference>
<evidence type="ECO:0000313" key="3">
    <source>
        <dbReference type="EnsemblPlants" id="KQK03673"/>
    </source>
</evidence>
<dbReference type="InterPro" id="IPR012337">
    <property type="entry name" value="RNaseH-like_sf"/>
</dbReference>
<gene>
    <name evidence="2" type="ORF">BRADI_2g09225v3</name>
</gene>
<dbReference type="Pfam" id="PF13456">
    <property type="entry name" value="RVT_3"/>
    <property type="match status" value="1"/>
</dbReference>
<dbReference type="EnsemblPlants" id="KQK03673">
    <property type="protein sequence ID" value="KQK03673"/>
    <property type="gene ID" value="BRADI_2g09225v3"/>
</dbReference>
<protein>
    <recommendedName>
        <fullName evidence="1">RNase H type-1 domain-containing protein</fullName>
    </recommendedName>
</protein>
<organism evidence="2">
    <name type="scientific">Brachypodium distachyon</name>
    <name type="common">Purple false brome</name>
    <name type="synonym">Trachynia distachya</name>
    <dbReference type="NCBI Taxonomy" id="15368"/>
    <lineage>
        <taxon>Eukaryota</taxon>
        <taxon>Viridiplantae</taxon>
        <taxon>Streptophyta</taxon>
        <taxon>Embryophyta</taxon>
        <taxon>Tracheophyta</taxon>
        <taxon>Spermatophyta</taxon>
        <taxon>Magnoliopsida</taxon>
        <taxon>Liliopsida</taxon>
        <taxon>Poales</taxon>
        <taxon>Poaceae</taxon>
        <taxon>BOP clade</taxon>
        <taxon>Pooideae</taxon>
        <taxon>Stipodae</taxon>
        <taxon>Brachypodieae</taxon>
        <taxon>Brachypodium</taxon>
    </lineage>
</organism>